<organism evidence="1 2">
    <name type="scientific">Bradyrhizobium valentinum</name>
    <dbReference type="NCBI Taxonomy" id="1518501"/>
    <lineage>
        <taxon>Bacteria</taxon>
        <taxon>Pseudomonadati</taxon>
        <taxon>Pseudomonadota</taxon>
        <taxon>Alphaproteobacteria</taxon>
        <taxon>Hyphomicrobiales</taxon>
        <taxon>Nitrobacteraceae</taxon>
        <taxon>Bradyrhizobium</taxon>
    </lineage>
</organism>
<dbReference type="AlphaFoldDB" id="A0A0R3KYN3"/>
<accession>A0A0R3KYN3</accession>
<dbReference type="STRING" id="1518501.CQ10_02870"/>
<protein>
    <submittedName>
        <fullName evidence="1">Uncharacterized protein</fullName>
    </submittedName>
</protein>
<name>A0A0R3KYN3_9BRAD</name>
<reference evidence="1 2" key="1">
    <citation type="submission" date="2014-03" db="EMBL/GenBank/DDBJ databases">
        <title>Bradyrhizobium valentinum sp. nov., isolated from effective nodules of Lupinus mariae-josephae, a lupine endemic of basic-lime soils in Eastern Spain.</title>
        <authorList>
            <person name="Duran D."/>
            <person name="Rey L."/>
            <person name="Navarro A."/>
            <person name="Busquets A."/>
            <person name="Imperial J."/>
            <person name="Ruiz-Argueso T."/>
        </authorList>
    </citation>
    <scope>NUCLEOTIDE SEQUENCE [LARGE SCALE GENOMIC DNA]</scope>
    <source>
        <strain evidence="1 2">LmjM3</strain>
    </source>
</reference>
<dbReference type="EMBL" id="LLXX01000044">
    <property type="protein sequence ID" value="KRR10982.1"/>
    <property type="molecule type" value="Genomic_DNA"/>
</dbReference>
<keyword evidence="2" id="KW-1185">Reference proteome</keyword>
<evidence type="ECO:0000313" key="2">
    <source>
        <dbReference type="Proteomes" id="UP000051913"/>
    </source>
</evidence>
<sequence length="61" mass="7162">MAVTGFTIHDNVITPRFPSPIFCSKAFKFQRKRQRVGWIKLTKMVVIFPLVQRCANDFDME</sequence>
<gene>
    <name evidence="1" type="ORF">CP49_33635</name>
</gene>
<dbReference type="Proteomes" id="UP000051913">
    <property type="component" value="Unassembled WGS sequence"/>
</dbReference>
<proteinExistence type="predicted"/>
<comment type="caution">
    <text evidence="1">The sequence shown here is derived from an EMBL/GenBank/DDBJ whole genome shotgun (WGS) entry which is preliminary data.</text>
</comment>
<evidence type="ECO:0000313" key="1">
    <source>
        <dbReference type="EMBL" id="KRR10982.1"/>
    </source>
</evidence>